<dbReference type="InterPro" id="IPR027409">
    <property type="entry name" value="GroEL-like_apical_dom_sf"/>
</dbReference>
<dbReference type="Gene3D" id="1.10.560.10">
    <property type="entry name" value="GroEL-like equatorial domain"/>
    <property type="match status" value="1"/>
</dbReference>
<dbReference type="NCBIfam" id="TIGR02348">
    <property type="entry name" value="GroEL"/>
    <property type="match status" value="1"/>
</dbReference>
<feature type="binding site" evidence="7">
    <location>
        <position position="496"/>
    </location>
    <ligand>
        <name>ATP</name>
        <dbReference type="ChEBI" id="CHEBI:30616"/>
    </ligand>
</feature>
<dbReference type="FunFam" id="3.50.7.10:FF:000001">
    <property type="entry name" value="60 kDa chaperonin"/>
    <property type="match status" value="1"/>
</dbReference>
<dbReference type="EC" id="5.6.1.7" evidence="7"/>
<evidence type="ECO:0000256" key="5">
    <source>
        <dbReference type="ARBA" id="ARBA00023186"/>
    </source>
</evidence>
<evidence type="ECO:0000256" key="9">
    <source>
        <dbReference type="RuleBase" id="RU000419"/>
    </source>
</evidence>
<dbReference type="GO" id="GO:0016853">
    <property type="term" value="F:isomerase activity"/>
    <property type="evidence" value="ECO:0007669"/>
    <property type="project" value="UniProtKB-KW"/>
</dbReference>
<accession>A0A0B5KC19</accession>
<comment type="subunit">
    <text evidence="7 9">Forms a cylinder of 14 subunits composed of two heptameric rings stacked back-to-back. Interacts with the co-chaperonin GroES.</text>
</comment>
<dbReference type="Pfam" id="PF00118">
    <property type="entry name" value="Cpn60_TCP1"/>
    <property type="match status" value="1"/>
</dbReference>
<dbReference type="GO" id="GO:0005524">
    <property type="term" value="F:ATP binding"/>
    <property type="evidence" value="ECO:0007669"/>
    <property type="project" value="UniProtKB-UniRule"/>
</dbReference>
<dbReference type="GO" id="GO:0042026">
    <property type="term" value="P:protein refolding"/>
    <property type="evidence" value="ECO:0007669"/>
    <property type="project" value="UniProtKB-UniRule"/>
</dbReference>
<protein>
    <recommendedName>
        <fullName evidence="7">Chaperonin GroEL</fullName>
        <ecNumber evidence="7">5.6.1.7</ecNumber>
    </recommendedName>
    <alternativeName>
        <fullName evidence="7">60 kDa chaperonin</fullName>
    </alternativeName>
    <alternativeName>
        <fullName evidence="7">Chaperonin-60</fullName>
        <shortName evidence="7">Cpn60</shortName>
    </alternativeName>
</protein>
<name>A0A0B5KC19_PSEDL</name>
<dbReference type="Gene3D" id="3.50.7.10">
    <property type="entry name" value="GroEL"/>
    <property type="match status" value="1"/>
</dbReference>
<feature type="binding site" evidence="7">
    <location>
        <begin position="30"/>
        <end position="33"/>
    </location>
    <ligand>
        <name>ATP</name>
        <dbReference type="ChEBI" id="CHEBI:30616"/>
    </ligand>
</feature>
<dbReference type="SUPFAM" id="SSF54849">
    <property type="entry name" value="GroEL-intermediate domain like"/>
    <property type="match status" value="1"/>
</dbReference>
<evidence type="ECO:0000313" key="11">
    <source>
        <dbReference type="Proteomes" id="UP000218102"/>
    </source>
</evidence>
<evidence type="ECO:0000256" key="4">
    <source>
        <dbReference type="ARBA" id="ARBA00022840"/>
    </source>
</evidence>
<dbReference type="PANTHER" id="PTHR45633">
    <property type="entry name" value="60 KDA HEAT SHOCK PROTEIN, MITOCHONDRIAL"/>
    <property type="match status" value="1"/>
</dbReference>
<dbReference type="InterPro" id="IPR027413">
    <property type="entry name" value="GROEL-like_equatorial_sf"/>
</dbReference>
<dbReference type="HAMAP" id="MF_00600">
    <property type="entry name" value="CH60"/>
    <property type="match status" value="1"/>
</dbReference>
<keyword evidence="6 7" id="KW-0413">Isomerase</keyword>
<dbReference type="RefSeq" id="WP_023662711.1">
    <property type="nucleotide sequence ID" value="NZ_CP010359.1"/>
</dbReference>
<dbReference type="NCBIfam" id="NF000592">
    <property type="entry name" value="PRK00013.1"/>
    <property type="match status" value="1"/>
</dbReference>
<organism evidence="10 11">
    <name type="scientific">Pseudomonas plecoglossicida</name>
    <dbReference type="NCBI Taxonomy" id="70775"/>
    <lineage>
        <taxon>Bacteria</taxon>
        <taxon>Pseudomonadati</taxon>
        <taxon>Pseudomonadota</taxon>
        <taxon>Gammaproteobacteria</taxon>
        <taxon>Pseudomonadales</taxon>
        <taxon>Pseudomonadaceae</taxon>
        <taxon>Pseudomonas</taxon>
    </lineage>
</organism>
<reference evidence="10 11" key="1">
    <citation type="submission" date="2017-09" db="EMBL/GenBank/DDBJ databases">
        <authorList>
            <person name="Ehlers B."/>
            <person name="Leendertz F.H."/>
        </authorList>
    </citation>
    <scope>NUCLEOTIDE SEQUENCE [LARGE SCALE GENOMIC DNA]</scope>
    <source>
        <strain evidence="10 11">DJ-1</strain>
    </source>
</reference>
<dbReference type="GO" id="GO:0140662">
    <property type="term" value="F:ATP-dependent protein folding chaperone"/>
    <property type="evidence" value="ECO:0007669"/>
    <property type="project" value="InterPro"/>
</dbReference>
<comment type="caution">
    <text evidence="7">Lacks conserved residue(s) required for the propagation of feature annotation.</text>
</comment>
<gene>
    <name evidence="7 10" type="primary">groL</name>
    <name evidence="7" type="synonym">groEL</name>
    <name evidence="10" type="ORF">CMV24_13315</name>
</gene>
<keyword evidence="5 7" id="KW-0143">Chaperone</keyword>
<sequence length="539" mass="56772">MPHSKILFRSAAREKILSGATQLADAVRVTLGPKSKSVLMQSSWGKPTVCNDGVTIAKRVFLQDPEENLGAQMLRQAAERTGEAVGDGTSTATVLAHAILADGVRNVVAGASAIDLKRGLDKGLALVIKSLLAQSRQVCTAKEKAQVATLSAHNDPLIGQLVADALEKVGVEGVVSIEESKTTETKVEIMDGMRFDRGYVSPYFVTDTEKMQVELTDACVLLCDHKIGALNDLLPLLEQVAKSGQPLVVIAEDIDGEALTTLVVNQIRGVLRAVAVKAPGYGDRRKEILQDIAVLTGATLVSAELGVTLDQLQLSQLGQVHRAVVLKDSTALIGGSGTQQAVATRVAHIRAQIEASTSDYDREKLHERLARLAGGVAVIRVGAPSEAEMKARKDALDDALAATRAAIAEGIVPGAGLALLKTVSVLLAEEANSEGDMRTGLQILRRALEAPARMIADNSAVDAGVVVARMLAETGSIGFDAAANTYVDLYEAGIIDPTKVVRIALENAVSVASILLLTEATMTDIPEKPAPLMQPPIPE</sequence>
<dbReference type="GO" id="GO:0051082">
    <property type="term" value="F:unfolded protein binding"/>
    <property type="evidence" value="ECO:0007669"/>
    <property type="project" value="UniProtKB-UniRule"/>
</dbReference>
<dbReference type="InterPro" id="IPR027410">
    <property type="entry name" value="TCP-1-like_intermed_sf"/>
</dbReference>
<dbReference type="NCBIfam" id="NF009487">
    <property type="entry name" value="PRK12849.1"/>
    <property type="match status" value="1"/>
</dbReference>
<comment type="subcellular location">
    <subcellularLocation>
        <location evidence="7">Cytoplasm</location>
    </subcellularLocation>
</comment>
<dbReference type="EMBL" id="NTME01000011">
    <property type="protein sequence ID" value="PBJ94925.1"/>
    <property type="molecule type" value="Genomic_DNA"/>
</dbReference>
<dbReference type="AlphaFoldDB" id="A0A0B5KC19"/>
<proteinExistence type="inferred from homology"/>
<dbReference type="GO" id="GO:0005737">
    <property type="term" value="C:cytoplasm"/>
    <property type="evidence" value="ECO:0007669"/>
    <property type="project" value="UniProtKB-SubCell"/>
</dbReference>
<feature type="binding site" evidence="7">
    <location>
        <begin position="480"/>
        <end position="482"/>
    </location>
    <ligand>
        <name>ATP</name>
        <dbReference type="ChEBI" id="CHEBI:30616"/>
    </ligand>
</feature>
<evidence type="ECO:0000256" key="3">
    <source>
        <dbReference type="ARBA" id="ARBA00022741"/>
    </source>
</evidence>
<dbReference type="KEGG" id="ppj:RK21_02467"/>
<comment type="similarity">
    <text evidence="1 7 8">Belongs to the chaperonin (HSP60) family.</text>
</comment>
<evidence type="ECO:0000256" key="7">
    <source>
        <dbReference type="HAMAP-Rule" id="MF_00600"/>
    </source>
</evidence>
<dbReference type="NCBIfam" id="NF009488">
    <property type="entry name" value="PRK12850.1"/>
    <property type="match status" value="1"/>
</dbReference>
<keyword evidence="4 7" id="KW-0067">ATP-binding</keyword>
<comment type="function">
    <text evidence="7 9">Together with its co-chaperonin GroES, plays an essential role in assisting protein folding. The GroEL-GroES system forms a nano-cage that allows encapsulation of the non-native substrate proteins and provides a physical environment optimized to promote and accelerate protein folding.</text>
</comment>
<dbReference type="NCBIfam" id="NF009489">
    <property type="entry name" value="PRK12851.1"/>
    <property type="match status" value="1"/>
</dbReference>
<evidence type="ECO:0000256" key="1">
    <source>
        <dbReference type="ARBA" id="ARBA00006607"/>
    </source>
</evidence>
<dbReference type="Gene3D" id="3.30.260.10">
    <property type="entry name" value="TCP-1-like chaperonin intermediate domain"/>
    <property type="match status" value="1"/>
</dbReference>
<dbReference type="Proteomes" id="UP000218102">
    <property type="component" value="Unassembled WGS sequence"/>
</dbReference>
<dbReference type="InterPro" id="IPR002423">
    <property type="entry name" value="Cpn60/GroEL/TCP-1"/>
</dbReference>
<evidence type="ECO:0000256" key="6">
    <source>
        <dbReference type="ARBA" id="ARBA00023235"/>
    </source>
</evidence>
<dbReference type="InterPro" id="IPR001844">
    <property type="entry name" value="Cpn60/GroEL"/>
</dbReference>
<evidence type="ECO:0000313" key="10">
    <source>
        <dbReference type="EMBL" id="PBJ94925.1"/>
    </source>
</evidence>
<keyword evidence="2 7" id="KW-0963">Cytoplasm</keyword>
<dbReference type="PRINTS" id="PR00298">
    <property type="entry name" value="CHAPERONIN60"/>
</dbReference>
<evidence type="ECO:0000256" key="8">
    <source>
        <dbReference type="RuleBase" id="RU000418"/>
    </source>
</evidence>
<evidence type="ECO:0000256" key="2">
    <source>
        <dbReference type="ARBA" id="ARBA00022490"/>
    </source>
</evidence>
<comment type="caution">
    <text evidence="10">The sequence shown here is derived from an EMBL/GenBank/DDBJ whole genome shotgun (WGS) entry which is preliminary data.</text>
</comment>
<dbReference type="SUPFAM" id="SSF48592">
    <property type="entry name" value="GroEL equatorial domain-like"/>
    <property type="match status" value="1"/>
</dbReference>
<dbReference type="CDD" id="cd03344">
    <property type="entry name" value="GroEL"/>
    <property type="match status" value="1"/>
</dbReference>
<keyword evidence="3 7" id="KW-0547">Nucleotide-binding</keyword>
<dbReference type="SUPFAM" id="SSF52029">
    <property type="entry name" value="GroEL apical domain-like"/>
    <property type="match status" value="1"/>
</dbReference>